<dbReference type="AlphaFoldDB" id="A0AAD4XIQ0"/>
<accession>A0AAD4XIQ0</accession>
<dbReference type="Gene3D" id="1.20.1310.10">
    <property type="entry name" value="Cullin Repeats"/>
    <property type="match status" value="1"/>
</dbReference>
<gene>
    <name evidence="1" type="ORF">MKW98_021332</name>
</gene>
<comment type="caution">
    <text evidence="1">The sequence shown here is derived from an EMBL/GenBank/DDBJ whole genome shotgun (WGS) entry which is preliminary data.</text>
</comment>
<proteinExistence type="predicted"/>
<reference evidence="1" key="1">
    <citation type="submission" date="2022-04" db="EMBL/GenBank/DDBJ databases">
        <title>A functionally conserved STORR gene fusion in Papaver species that diverged 16.8 million years ago.</title>
        <authorList>
            <person name="Catania T."/>
        </authorList>
    </citation>
    <scope>NUCLEOTIDE SEQUENCE</scope>
    <source>
        <strain evidence="1">S-188037</strain>
    </source>
</reference>
<name>A0AAD4XIQ0_9MAGN</name>
<dbReference type="Proteomes" id="UP001202328">
    <property type="component" value="Unassembled WGS sequence"/>
</dbReference>
<dbReference type="SUPFAM" id="SSF75632">
    <property type="entry name" value="Cullin homology domain"/>
    <property type="match status" value="1"/>
</dbReference>
<dbReference type="PANTHER" id="PTHR11932">
    <property type="entry name" value="CULLIN"/>
    <property type="match status" value="1"/>
</dbReference>
<keyword evidence="2" id="KW-1185">Reference proteome</keyword>
<dbReference type="InterPro" id="IPR036317">
    <property type="entry name" value="Cullin_homology_sf"/>
</dbReference>
<dbReference type="EMBL" id="JAJJMB010008983">
    <property type="protein sequence ID" value="KAI3917570.1"/>
    <property type="molecule type" value="Genomic_DNA"/>
</dbReference>
<evidence type="ECO:0000313" key="2">
    <source>
        <dbReference type="Proteomes" id="UP001202328"/>
    </source>
</evidence>
<sequence>MNEPTVFEMLIKKVINLHERCMLYVTTCFDGHTLFHKAFKGAFEVFSTRLLLAAQVQRCTDKVVKVLAYISDKDLFAEFYSKKKLAHQGVPVKHAHPGIDWELVTMLYIQLGSTVSGLKSKGVVVVVEKSITSLLLLSFFPNHFLLHKLVVRLERHVYANIQKFIPFQPTVNIAALRLFLMVFMDAFTLLPMVS</sequence>
<dbReference type="SUPFAM" id="SSF74788">
    <property type="entry name" value="Cullin repeat-like"/>
    <property type="match status" value="1"/>
</dbReference>
<organism evidence="1 2">
    <name type="scientific">Papaver atlanticum</name>
    <dbReference type="NCBI Taxonomy" id="357466"/>
    <lineage>
        <taxon>Eukaryota</taxon>
        <taxon>Viridiplantae</taxon>
        <taxon>Streptophyta</taxon>
        <taxon>Embryophyta</taxon>
        <taxon>Tracheophyta</taxon>
        <taxon>Spermatophyta</taxon>
        <taxon>Magnoliopsida</taxon>
        <taxon>Ranunculales</taxon>
        <taxon>Papaveraceae</taxon>
        <taxon>Papaveroideae</taxon>
        <taxon>Papaver</taxon>
    </lineage>
</organism>
<protein>
    <submittedName>
        <fullName evidence="1">Uncharacterized protein</fullName>
    </submittedName>
</protein>
<evidence type="ECO:0000313" key="1">
    <source>
        <dbReference type="EMBL" id="KAI3917570.1"/>
    </source>
</evidence>
<dbReference type="InterPro" id="IPR016159">
    <property type="entry name" value="Cullin_repeat-like_dom_sf"/>
</dbReference>
<dbReference type="InterPro" id="IPR045093">
    <property type="entry name" value="Cullin"/>
</dbReference>